<comment type="similarity">
    <text evidence="5">Belongs to the methyltransferase superfamily. Tam family.</text>
</comment>
<dbReference type="AlphaFoldDB" id="A0A5B8RTJ4"/>
<comment type="catalytic activity">
    <reaction evidence="5">
        <text>trans-aconitate + S-adenosyl-L-methionine = (E)-3-(methoxycarbonyl)pent-2-enedioate + S-adenosyl-L-homocysteine</text>
        <dbReference type="Rhea" id="RHEA:14969"/>
        <dbReference type="ChEBI" id="CHEBI:15708"/>
        <dbReference type="ChEBI" id="CHEBI:57470"/>
        <dbReference type="ChEBI" id="CHEBI:57856"/>
        <dbReference type="ChEBI" id="CHEBI:59789"/>
        <dbReference type="EC" id="2.1.1.144"/>
    </reaction>
</comment>
<evidence type="ECO:0000313" key="6">
    <source>
        <dbReference type="EMBL" id="QEA11625.1"/>
    </source>
</evidence>
<name>A0A5B8RTJ4_9BURK</name>
<dbReference type="HAMAP" id="MF_00560">
    <property type="entry name" value="Tran_acon_Me_trans"/>
    <property type="match status" value="1"/>
</dbReference>
<reference evidence="6 7" key="1">
    <citation type="submission" date="2019-07" db="EMBL/GenBank/DDBJ databases">
        <title>Complete genome sequence of Comamonas sp. NLF 7-7 isolated from livestock.</title>
        <authorList>
            <person name="Kim D.H."/>
            <person name="Kim J.G."/>
        </authorList>
    </citation>
    <scope>NUCLEOTIDE SEQUENCE [LARGE SCALE GENOMIC DNA]</scope>
    <source>
        <strain evidence="6 7">NLF 7-7</strain>
    </source>
</reference>
<dbReference type="GO" id="GO:0032259">
    <property type="term" value="P:methylation"/>
    <property type="evidence" value="ECO:0007669"/>
    <property type="project" value="UniProtKB-KW"/>
</dbReference>
<keyword evidence="7" id="KW-1185">Reference proteome</keyword>
<dbReference type="PANTHER" id="PTHR43861">
    <property type="entry name" value="TRANS-ACONITATE 2-METHYLTRANSFERASE-RELATED"/>
    <property type="match status" value="1"/>
</dbReference>
<dbReference type="EMBL" id="CP042344">
    <property type="protein sequence ID" value="QEA11625.1"/>
    <property type="molecule type" value="Genomic_DNA"/>
</dbReference>
<protein>
    <recommendedName>
        <fullName evidence="5">Trans-aconitate 2-methyltransferase</fullName>
        <ecNumber evidence="5">2.1.1.144</ecNumber>
    </recommendedName>
</protein>
<dbReference type="GO" id="GO:0030798">
    <property type="term" value="F:trans-aconitate 2-methyltransferase activity"/>
    <property type="evidence" value="ECO:0007669"/>
    <property type="project" value="UniProtKB-UniRule"/>
</dbReference>
<dbReference type="PANTHER" id="PTHR43861:SF1">
    <property type="entry name" value="TRANS-ACONITATE 2-METHYLTRANSFERASE"/>
    <property type="match status" value="1"/>
</dbReference>
<dbReference type="InterPro" id="IPR023506">
    <property type="entry name" value="Trans-aconitate_MeTrfase"/>
</dbReference>
<keyword evidence="3 5" id="KW-0808">Transferase</keyword>
<evidence type="ECO:0000313" key="7">
    <source>
        <dbReference type="Proteomes" id="UP000321199"/>
    </source>
</evidence>
<dbReference type="InterPro" id="IPR023149">
    <property type="entry name" value="Trans_acon_MeTrfase_C"/>
</dbReference>
<dbReference type="GO" id="GO:0005737">
    <property type="term" value="C:cytoplasm"/>
    <property type="evidence" value="ECO:0007669"/>
    <property type="project" value="UniProtKB-SubCell"/>
</dbReference>
<dbReference type="Proteomes" id="UP000321199">
    <property type="component" value="Chromosome"/>
</dbReference>
<comment type="subcellular location">
    <subcellularLocation>
        <location evidence="5">Cytoplasm</location>
    </subcellularLocation>
</comment>
<dbReference type="SUPFAM" id="SSF53335">
    <property type="entry name" value="S-adenosyl-L-methionine-dependent methyltransferases"/>
    <property type="match status" value="1"/>
</dbReference>
<proteinExistence type="inferred from homology"/>
<dbReference type="Pfam" id="PF13489">
    <property type="entry name" value="Methyltransf_23"/>
    <property type="match status" value="1"/>
</dbReference>
<evidence type="ECO:0000256" key="5">
    <source>
        <dbReference type="HAMAP-Rule" id="MF_00560"/>
    </source>
</evidence>
<dbReference type="NCBIfam" id="NF002463">
    <property type="entry name" value="PRK01683.1"/>
    <property type="match status" value="1"/>
</dbReference>
<comment type="function">
    <text evidence="5">Catalyzes the S-adenosylmethionine monomethyl esterification of trans-aconitate.</text>
</comment>
<dbReference type="Gene3D" id="3.40.50.150">
    <property type="entry name" value="Vaccinia Virus protein VP39"/>
    <property type="match status" value="1"/>
</dbReference>
<evidence type="ECO:0000256" key="2">
    <source>
        <dbReference type="ARBA" id="ARBA00022603"/>
    </source>
</evidence>
<dbReference type="Gene3D" id="1.10.150.290">
    <property type="entry name" value="S-adenosyl-L-methionine-dependent methyltransferases"/>
    <property type="match status" value="1"/>
</dbReference>
<gene>
    <name evidence="5" type="primary">tam</name>
    <name evidence="6" type="ORF">FOZ74_00365</name>
</gene>
<dbReference type="CDD" id="cd02440">
    <property type="entry name" value="AdoMet_MTases"/>
    <property type="match status" value="1"/>
</dbReference>
<keyword evidence="2 5" id="KW-0489">Methyltransferase</keyword>
<dbReference type="KEGG" id="cof:FOZ74_00365"/>
<dbReference type="OrthoDB" id="9795085at2"/>
<evidence type="ECO:0000256" key="3">
    <source>
        <dbReference type="ARBA" id="ARBA00022679"/>
    </source>
</evidence>
<organism evidence="6 7">
    <name type="scientific">Comamonas flocculans</name>
    <dbReference type="NCBI Taxonomy" id="2597701"/>
    <lineage>
        <taxon>Bacteria</taxon>
        <taxon>Pseudomonadati</taxon>
        <taxon>Pseudomonadota</taxon>
        <taxon>Betaproteobacteria</taxon>
        <taxon>Burkholderiales</taxon>
        <taxon>Comamonadaceae</taxon>
        <taxon>Comamonas</taxon>
    </lineage>
</organism>
<keyword evidence="1 5" id="KW-0963">Cytoplasm</keyword>
<accession>A0A5B8RTJ4</accession>
<evidence type="ECO:0000256" key="4">
    <source>
        <dbReference type="ARBA" id="ARBA00022691"/>
    </source>
</evidence>
<sequence length="269" mass="29436">MPDWNPALYLHFAPQRTRPAAELLARVPLVSVREVVDLGCGPGNSTALLAQRYASARVLGLDSSGAMVERARALVPQAVFRHQDLRAWLDATEQGAGSEPAPELIFANATLQWVDGHERLLPRLFASLAPGGVLAVQMPDNLHEPAHRLMRELARLPRFAPHLADAPSARTPLLAPDAYYDLLAAPSARAVEVDVWRTTYLHSMESPDAIVQWFLATGLRPFVAALPAALQGDFVDAYRARIADACPARADGRHLLAFPRLFILAKRMP</sequence>
<dbReference type="RefSeq" id="WP_146911146.1">
    <property type="nucleotide sequence ID" value="NZ_CP042344.1"/>
</dbReference>
<dbReference type="EC" id="2.1.1.144" evidence="5"/>
<dbReference type="InterPro" id="IPR029063">
    <property type="entry name" value="SAM-dependent_MTases_sf"/>
</dbReference>
<evidence type="ECO:0000256" key="1">
    <source>
        <dbReference type="ARBA" id="ARBA00022490"/>
    </source>
</evidence>
<keyword evidence="4 5" id="KW-0949">S-adenosyl-L-methionine</keyword>